<dbReference type="AlphaFoldDB" id="A0A7Y9S0G9"/>
<evidence type="ECO:0000259" key="3">
    <source>
        <dbReference type="PROSITE" id="PS50977"/>
    </source>
</evidence>
<evidence type="ECO:0000256" key="2">
    <source>
        <dbReference type="PROSITE-ProRule" id="PRU00335"/>
    </source>
</evidence>
<dbReference type="PROSITE" id="PS50977">
    <property type="entry name" value="HTH_TETR_2"/>
    <property type="match status" value="1"/>
</dbReference>
<dbReference type="Pfam" id="PF00440">
    <property type="entry name" value="TetR_N"/>
    <property type="match status" value="1"/>
</dbReference>
<evidence type="ECO:0000256" key="1">
    <source>
        <dbReference type="ARBA" id="ARBA00023125"/>
    </source>
</evidence>
<dbReference type="InterPro" id="IPR009057">
    <property type="entry name" value="Homeodomain-like_sf"/>
</dbReference>
<dbReference type="RefSeq" id="WP_343047707.1">
    <property type="nucleotide sequence ID" value="NZ_JACCAA010000001.1"/>
</dbReference>
<keyword evidence="1 2" id="KW-0238">DNA-binding</keyword>
<dbReference type="PRINTS" id="PR00455">
    <property type="entry name" value="HTHTETR"/>
</dbReference>
<protein>
    <submittedName>
        <fullName evidence="4">AcrR family transcriptional regulator</fullName>
    </submittedName>
</protein>
<accession>A0A7Y9S0G9</accession>
<reference evidence="4 5" key="1">
    <citation type="submission" date="2020-07" db="EMBL/GenBank/DDBJ databases">
        <title>Sequencing the genomes of 1000 actinobacteria strains.</title>
        <authorList>
            <person name="Klenk H.-P."/>
        </authorList>
    </citation>
    <scope>NUCLEOTIDE SEQUENCE [LARGE SCALE GENOMIC DNA]</scope>
    <source>
        <strain evidence="4 5">DSM 23819</strain>
    </source>
</reference>
<keyword evidence="5" id="KW-1185">Reference proteome</keyword>
<dbReference type="PANTHER" id="PTHR30055">
    <property type="entry name" value="HTH-TYPE TRANSCRIPTIONAL REGULATOR RUTR"/>
    <property type="match status" value="1"/>
</dbReference>
<evidence type="ECO:0000313" key="5">
    <source>
        <dbReference type="Proteomes" id="UP000540656"/>
    </source>
</evidence>
<dbReference type="EMBL" id="JACCAA010000001">
    <property type="protein sequence ID" value="NYG58217.1"/>
    <property type="molecule type" value="Genomic_DNA"/>
</dbReference>
<gene>
    <name evidence="4" type="ORF">BJ980_001140</name>
</gene>
<dbReference type="InterPro" id="IPR001647">
    <property type="entry name" value="HTH_TetR"/>
</dbReference>
<dbReference type="GO" id="GO:0000976">
    <property type="term" value="F:transcription cis-regulatory region binding"/>
    <property type="evidence" value="ECO:0007669"/>
    <property type="project" value="TreeGrafter"/>
</dbReference>
<dbReference type="Proteomes" id="UP000540656">
    <property type="component" value="Unassembled WGS sequence"/>
</dbReference>
<dbReference type="PANTHER" id="PTHR30055:SF209">
    <property type="entry name" value="POSSIBLE TRANSCRIPTIONAL REGULATORY PROTEIN (PROBABLY TETR-FAMILY)"/>
    <property type="match status" value="1"/>
</dbReference>
<feature type="domain" description="HTH tetR-type" evidence="3">
    <location>
        <begin position="21"/>
        <end position="81"/>
    </location>
</feature>
<name>A0A7Y9S0G9_9ACTN</name>
<comment type="caution">
    <text evidence="4">The sequence shown here is derived from an EMBL/GenBank/DDBJ whole genome shotgun (WGS) entry which is preliminary data.</text>
</comment>
<dbReference type="Gene3D" id="1.10.357.10">
    <property type="entry name" value="Tetracycline Repressor, domain 2"/>
    <property type="match status" value="1"/>
</dbReference>
<proteinExistence type="predicted"/>
<dbReference type="GO" id="GO:0003700">
    <property type="term" value="F:DNA-binding transcription factor activity"/>
    <property type="evidence" value="ECO:0007669"/>
    <property type="project" value="TreeGrafter"/>
</dbReference>
<evidence type="ECO:0000313" key="4">
    <source>
        <dbReference type="EMBL" id="NYG58217.1"/>
    </source>
</evidence>
<dbReference type="SUPFAM" id="SSF46689">
    <property type="entry name" value="Homeodomain-like"/>
    <property type="match status" value="1"/>
</dbReference>
<organism evidence="4 5">
    <name type="scientific">Nocardioides daedukensis</name>
    <dbReference type="NCBI Taxonomy" id="634462"/>
    <lineage>
        <taxon>Bacteria</taxon>
        <taxon>Bacillati</taxon>
        <taxon>Actinomycetota</taxon>
        <taxon>Actinomycetes</taxon>
        <taxon>Propionibacteriales</taxon>
        <taxon>Nocardioidaceae</taxon>
        <taxon>Nocardioides</taxon>
    </lineage>
</organism>
<feature type="DNA-binding region" description="H-T-H motif" evidence="2">
    <location>
        <begin position="44"/>
        <end position="63"/>
    </location>
</feature>
<sequence>MTPPTFLPLAEDPAPERRDAARNRDAVLGAALRLVDEQGPCAVTMDDIAASAGVGKATVFRRFGSRAGLMTAVLDHTEAEWQAAVISGPPPLGPGAAPMDRLVAFGRTRMEQTLAHAELIEAAGSTTTRNRAAYSFIAMHVRHLLRELDVRGDVPLLATALLAPLEAVVLRQQVEVEGLSTERIAAAWEDVVRRVVAG</sequence>
<dbReference type="InterPro" id="IPR050109">
    <property type="entry name" value="HTH-type_TetR-like_transc_reg"/>
</dbReference>